<accession>A0AAE9GAK9</accession>
<evidence type="ECO:0000313" key="2">
    <source>
        <dbReference type="Proteomes" id="UP000831021"/>
    </source>
</evidence>
<protein>
    <submittedName>
        <fullName evidence="1">Uncharacterized protein</fullName>
    </submittedName>
</protein>
<evidence type="ECO:0000313" key="1">
    <source>
        <dbReference type="EMBL" id="UNY48837.1"/>
    </source>
</evidence>
<reference evidence="1 2" key="1">
    <citation type="submission" date="2022-01" db="EMBL/GenBank/DDBJ databases">
        <authorList>
            <person name="Stokar-Avihail A."/>
        </authorList>
    </citation>
    <scope>NUCLEOTIDE SEQUENCE [LARGE SCALE GENOMIC DNA]</scope>
</reference>
<organism evidence="1 2">
    <name type="scientific">Bacillus phage FADO</name>
    <dbReference type="NCBI Taxonomy" id="2917160"/>
    <lineage>
        <taxon>Viruses</taxon>
        <taxon>Duplodnaviria</taxon>
        <taxon>Heunggongvirae</taxon>
        <taxon>Uroviricota</taxon>
        <taxon>Caudoviricetes</taxon>
        <taxon>Heleneionescovirinae</taxon>
        <taxon>Zhangjivirus</taxon>
        <taxon>Zhangjivirus fado</taxon>
    </lineage>
</organism>
<proteinExistence type="predicted"/>
<dbReference type="Proteomes" id="UP000831021">
    <property type="component" value="Segment"/>
</dbReference>
<dbReference type="EMBL" id="OM236516">
    <property type="protein sequence ID" value="UNY48837.1"/>
    <property type="molecule type" value="Genomic_DNA"/>
</dbReference>
<name>A0AAE9GAK9_9CAUD</name>
<gene>
    <name evidence="1" type="ORF">fado_122</name>
</gene>
<keyword evidence="2" id="KW-1185">Reference proteome</keyword>
<sequence length="91" mass="10712">MWDKLLTLNALAYMKKVSEGTEDDTTILPFFEYLQENVNYKVIVVLATRWHVYDVVSQTGISINYVTEKHASRFIMLMDYLSKRFLKGELK</sequence>